<dbReference type="PANTHER" id="PTHR43539">
    <property type="entry name" value="FLAVIN-BINDING MONOOXYGENASE-LIKE PROTEIN (AFU_ORTHOLOGUE AFUA_4G09220)"/>
    <property type="match status" value="1"/>
</dbReference>
<evidence type="ECO:0000313" key="2">
    <source>
        <dbReference type="EMBL" id="QFQ02252.1"/>
    </source>
</evidence>
<evidence type="ECO:0000313" key="3">
    <source>
        <dbReference type="Proteomes" id="UP000326711"/>
    </source>
</evidence>
<protein>
    <submittedName>
        <fullName evidence="2">Putative oxidoreductase CzcO</fullName>
        <ecNumber evidence="2">1.-.-.-</ecNumber>
    </submittedName>
</protein>
<sequence>MAGSAQGQEAFRWREVYKLIRTGVRKEKVVETDYEAIVIGGGQSGLATAFYLMRADVKTLVLDDQDQPGGAWLHTWPSLTLFSTASSSNLPGMMMPPYPGFPPASHVIDYLTAYERRYKFDVLRPVHVDDVLPIGGQSNGAADGFTVRAGERQWTARSVIGATGTWSAPFVPTYPGRFSGQQWHSSQYPGPEPFAGATVAVVGGANSGAQIAADLLPRSDVNWYTTQPPRWMPDDVDGSVLFRRSRQRLLAMQKGQTDPGPSNELGDIVMVDAVKEARDQGELVAQPMFTSLDEVDAEHLIWCTGFRPALHGLRNVVKGREARYDGVFLVGYGDWCGPGSATIAGVSPFAKATARAVAKRVDKTAR</sequence>
<dbReference type="EC" id="1.-.-.-" evidence="2"/>
<name>A0A5J6Z7P3_9CORY</name>
<dbReference type="GO" id="GO:0004497">
    <property type="term" value="F:monooxygenase activity"/>
    <property type="evidence" value="ECO:0007669"/>
    <property type="project" value="TreeGrafter"/>
</dbReference>
<proteinExistence type="predicted"/>
<keyword evidence="1 2" id="KW-0560">Oxidoreductase</keyword>
<dbReference type="KEGG" id="cuo:CUROG_04370"/>
<dbReference type="GO" id="GO:0050660">
    <property type="term" value="F:flavin adenine dinucleotide binding"/>
    <property type="evidence" value="ECO:0007669"/>
    <property type="project" value="TreeGrafter"/>
</dbReference>
<reference evidence="3" key="1">
    <citation type="submission" date="2019-10" db="EMBL/GenBank/DDBJ databases">
        <title>Complete genome sequence of Corynebacterium urogenitalis DSM 108747, isolated from the genital tract of a cow.</title>
        <authorList>
            <person name="Ruckert C."/>
            <person name="Ballas P."/>
            <person name="Wagener K."/>
            <person name="Drillich M."/>
            <person name="Kaempfer P."/>
            <person name="Busse H.-J."/>
            <person name="Ehling-Schulz M."/>
        </authorList>
    </citation>
    <scope>NUCLEOTIDE SEQUENCE [LARGE SCALE GENOMIC DNA]</scope>
    <source>
        <strain evidence="3">LMM 1652</strain>
    </source>
</reference>
<dbReference type="Pfam" id="PF13738">
    <property type="entry name" value="Pyr_redox_3"/>
    <property type="match status" value="1"/>
</dbReference>
<dbReference type="PRINTS" id="PR00469">
    <property type="entry name" value="PNDRDTASEII"/>
</dbReference>
<accession>A0A5J6Z7P3</accession>
<dbReference type="InterPro" id="IPR036188">
    <property type="entry name" value="FAD/NAD-bd_sf"/>
</dbReference>
<dbReference type="SUPFAM" id="SSF51905">
    <property type="entry name" value="FAD/NAD(P)-binding domain"/>
    <property type="match status" value="1"/>
</dbReference>
<dbReference type="PANTHER" id="PTHR43539:SF78">
    <property type="entry name" value="FLAVIN-CONTAINING MONOOXYGENASE"/>
    <property type="match status" value="1"/>
</dbReference>
<dbReference type="InterPro" id="IPR050982">
    <property type="entry name" value="Auxin_biosynth/cation_transpt"/>
</dbReference>
<dbReference type="Proteomes" id="UP000326711">
    <property type="component" value="Chromosome"/>
</dbReference>
<organism evidence="2 3">
    <name type="scientific">Corynebacterium urogenitale</name>
    <dbReference type="NCBI Taxonomy" id="2487892"/>
    <lineage>
        <taxon>Bacteria</taxon>
        <taxon>Bacillati</taxon>
        <taxon>Actinomycetota</taxon>
        <taxon>Actinomycetes</taxon>
        <taxon>Mycobacteriales</taxon>
        <taxon>Corynebacteriaceae</taxon>
        <taxon>Corynebacterium</taxon>
    </lineage>
</organism>
<gene>
    <name evidence="2" type="primary">czcO2</name>
    <name evidence="2" type="ORF">CUROG_04370</name>
</gene>
<dbReference type="Gene3D" id="3.50.50.60">
    <property type="entry name" value="FAD/NAD(P)-binding domain"/>
    <property type="match status" value="1"/>
</dbReference>
<dbReference type="PRINTS" id="PR00368">
    <property type="entry name" value="FADPNR"/>
</dbReference>
<dbReference type="EMBL" id="CP045032">
    <property type="protein sequence ID" value="QFQ02252.1"/>
    <property type="molecule type" value="Genomic_DNA"/>
</dbReference>
<evidence type="ECO:0000256" key="1">
    <source>
        <dbReference type="ARBA" id="ARBA00023002"/>
    </source>
</evidence>
<keyword evidence="3" id="KW-1185">Reference proteome</keyword>
<dbReference type="AlphaFoldDB" id="A0A5J6Z7P3"/>